<proteinExistence type="predicted"/>
<reference evidence="2 3" key="1">
    <citation type="submission" date="2017-09" db="EMBL/GenBank/DDBJ databases">
        <title>Depth-based differentiation of microbial function through sediment-hosted aquifers and enrichment of novel symbionts in the deep terrestrial subsurface.</title>
        <authorList>
            <person name="Probst A.J."/>
            <person name="Ladd B."/>
            <person name="Jarett J.K."/>
            <person name="Geller-Mcgrath D.E."/>
            <person name="Sieber C.M."/>
            <person name="Emerson J.B."/>
            <person name="Anantharaman K."/>
            <person name="Thomas B.C."/>
            <person name="Malmstrom R."/>
            <person name="Stieglmeier M."/>
            <person name="Klingl A."/>
            <person name="Woyke T."/>
            <person name="Ryan C.M."/>
            <person name="Banfield J.F."/>
        </authorList>
    </citation>
    <scope>NUCLEOTIDE SEQUENCE [LARGE SCALE GENOMIC DNA]</scope>
    <source>
        <strain evidence="2">CG22_combo_CG10-13_8_21_14_all_37_9</strain>
    </source>
</reference>
<evidence type="ECO:0008006" key="4">
    <source>
        <dbReference type="Google" id="ProtNLM"/>
    </source>
</evidence>
<evidence type="ECO:0000256" key="1">
    <source>
        <dbReference type="SAM" id="Phobius"/>
    </source>
</evidence>
<gene>
    <name evidence="2" type="ORF">COX02_01180</name>
</gene>
<sequence length="204" mass="22058">MTKLNYQSGFTLLEILVVVGIVVIISVPLSQFQKDVFVQNNLVQSGVLAEEGARSVLRQFTSELRSAAPANTGAYLLASAGTSTLTFYSDTNGDGLRERIRYFLAGTSLKKGVIAPTGSPATYVSNNEKISTLTDNVINSTSTDVFSYYNENFNGTGTPLAQPVDISLIRLVKINLGIDPNPNRPLAPIWLTSLVMIRNLKGNL</sequence>
<dbReference type="NCBIfam" id="TIGR02532">
    <property type="entry name" value="IV_pilin_GFxxxE"/>
    <property type="match status" value="1"/>
</dbReference>
<accession>A0A2H0BKS4</accession>
<comment type="caution">
    <text evidence="2">The sequence shown here is derived from an EMBL/GenBank/DDBJ whole genome shotgun (WGS) entry which is preliminary data.</text>
</comment>
<feature type="transmembrane region" description="Helical" evidence="1">
    <location>
        <begin position="12"/>
        <end position="32"/>
    </location>
</feature>
<keyword evidence="1" id="KW-0812">Transmembrane</keyword>
<dbReference type="InterPro" id="IPR012902">
    <property type="entry name" value="N_methyl_site"/>
</dbReference>
<keyword evidence="1" id="KW-1133">Transmembrane helix</keyword>
<dbReference type="Pfam" id="PF07963">
    <property type="entry name" value="N_methyl"/>
    <property type="match status" value="1"/>
</dbReference>
<evidence type="ECO:0000313" key="3">
    <source>
        <dbReference type="Proteomes" id="UP000229334"/>
    </source>
</evidence>
<dbReference type="AlphaFoldDB" id="A0A2H0BKS4"/>
<dbReference type="Proteomes" id="UP000229334">
    <property type="component" value="Unassembled WGS sequence"/>
</dbReference>
<name>A0A2H0BKS4_9BACT</name>
<protein>
    <recommendedName>
        <fullName evidence="4">Prepilin-type N-terminal cleavage/methylation domain-containing protein</fullName>
    </recommendedName>
</protein>
<dbReference type="EMBL" id="PCSX01000020">
    <property type="protein sequence ID" value="PIP58272.1"/>
    <property type="molecule type" value="Genomic_DNA"/>
</dbReference>
<organism evidence="2 3">
    <name type="scientific">Candidatus Vogelbacteria bacterium CG22_combo_CG10-13_8_21_14_all_37_9</name>
    <dbReference type="NCBI Taxonomy" id="1975046"/>
    <lineage>
        <taxon>Bacteria</taxon>
        <taxon>Candidatus Vogeliibacteriota</taxon>
    </lineage>
</organism>
<keyword evidence="1" id="KW-0472">Membrane</keyword>
<evidence type="ECO:0000313" key="2">
    <source>
        <dbReference type="EMBL" id="PIP58272.1"/>
    </source>
</evidence>